<protein>
    <submittedName>
        <fullName evidence="6">Alpha-mannosidase</fullName>
    </submittedName>
</protein>
<dbReference type="InterPro" id="IPR027291">
    <property type="entry name" value="Glyco_hydro_38_N_sf"/>
</dbReference>
<keyword evidence="3" id="KW-0378">Hydrolase</keyword>
<dbReference type="CDD" id="cd10789">
    <property type="entry name" value="GH38N_AMII_ER_cytosolic"/>
    <property type="match status" value="1"/>
</dbReference>
<evidence type="ECO:0000256" key="2">
    <source>
        <dbReference type="ARBA" id="ARBA00022723"/>
    </source>
</evidence>
<dbReference type="EMBL" id="LDRC01000094">
    <property type="protein sequence ID" value="KTR48262.1"/>
    <property type="molecule type" value="Genomic_DNA"/>
</dbReference>
<dbReference type="PANTHER" id="PTHR46017">
    <property type="entry name" value="ALPHA-MANNOSIDASE 2C1"/>
    <property type="match status" value="1"/>
</dbReference>
<dbReference type="STRING" id="465820.NS263_08420"/>
<dbReference type="OrthoDB" id="9772207at2"/>
<dbReference type="InterPro" id="IPR028995">
    <property type="entry name" value="Glyco_hydro_57/38_cen_sf"/>
</dbReference>
<dbReference type="FunFam" id="3.20.110.10:FF:000002">
    <property type="entry name" value="alpha-mannosidase 2C1 isoform X1"/>
    <property type="match status" value="1"/>
</dbReference>
<dbReference type="SUPFAM" id="SSF88688">
    <property type="entry name" value="Families 57/38 glycoside transferase middle domain"/>
    <property type="match status" value="1"/>
</dbReference>
<dbReference type="Gene3D" id="3.20.110.10">
    <property type="entry name" value="Glycoside hydrolase 38, N terminal domain"/>
    <property type="match status" value="1"/>
</dbReference>
<dbReference type="InterPro" id="IPR011013">
    <property type="entry name" value="Gal_mutarotase_sf_dom"/>
</dbReference>
<dbReference type="SMART" id="SM00872">
    <property type="entry name" value="Alpha-mann_mid"/>
    <property type="match status" value="1"/>
</dbReference>
<comment type="caution">
    <text evidence="6">The sequence shown here is derived from an EMBL/GenBank/DDBJ whole genome shotgun (WGS) entry which is preliminary data.</text>
</comment>
<dbReference type="GO" id="GO:0030246">
    <property type="term" value="F:carbohydrate binding"/>
    <property type="evidence" value="ECO:0007669"/>
    <property type="project" value="InterPro"/>
</dbReference>
<evidence type="ECO:0000256" key="1">
    <source>
        <dbReference type="ARBA" id="ARBA00009792"/>
    </source>
</evidence>
<dbReference type="InterPro" id="IPR000602">
    <property type="entry name" value="Glyco_hydro_38_N"/>
</dbReference>
<dbReference type="PANTHER" id="PTHR46017:SF1">
    <property type="entry name" value="ALPHA-MANNOSIDASE 2C1"/>
    <property type="match status" value="1"/>
</dbReference>
<dbReference type="GO" id="GO:0006013">
    <property type="term" value="P:mannose metabolic process"/>
    <property type="evidence" value="ECO:0007669"/>
    <property type="project" value="InterPro"/>
</dbReference>
<dbReference type="InterPro" id="IPR054723">
    <property type="entry name" value="Ams1-like_N"/>
</dbReference>
<evidence type="ECO:0000313" key="7">
    <source>
        <dbReference type="Proteomes" id="UP000072763"/>
    </source>
</evidence>
<dbReference type="Pfam" id="PF07748">
    <property type="entry name" value="Glyco_hydro_38C"/>
    <property type="match status" value="1"/>
</dbReference>
<organism evidence="6 7">
    <name type="scientific">Curtobacterium oceanosedimentum</name>
    <dbReference type="NCBI Taxonomy" id="465820"/>
    <lineage>
        <taxon>Bacteria</taxon>
        <taxon>Bacillati</taxon>
        <taxon>Actinomycetota</taxon>
        <taxon>Actinomycetes</taxon>
        <taxon>Micrococcales</taxon>
        <taxon>Microbacteriaceae</taxon>
        <taxon>Curtobacterium</taxon>
    </lineage>
</organism>
<dbReference type="Pfam" id="PF22907">
    <property type="entry name" value="Ams1-like_1st"/>
    <property type="match status" value="1"/>
</dbReference>
<dbReference type="AlphaFoldDB" id="A0A147DMY6"/>
<accession>A0A147DMY6</accession>
<dbReference type="SUPFAM" id="SSF74650">
    <property type="entry name" value="Galactose mutarotase-like"/>
    <property type="match status" value="1"/>
</dbReference>
<dbReference type="InterPro" id="IPR015341">
    <property type="entry name" value="Glyco_hydro_38_cen"/>
</dbReference>
<evidence type="ECO:0000256" key="3">
    <source>
        <dbReference type="ARBA" id="ARBA00022801"/>
    </source>
</evidence>
<dbReference type="Pfam" id="PF09261">
    <property type="entry name" value="Alpha-mann_mid"/>
    <property type="match status" value="1"/>
</dbReference>
<dbReference type="PATRIC" id="fig|465820.4.peg.3359"/>
<sequence>MHHDEPLVEARIARLVRDRIDPAVHRRSAPVTVDAWQVPDEPVPFAEAVAAEYTPFTVGDAWGGRPWGTTWFRVRGTVPEDFGVAPGTTVELRVDLGFSKRQPGFQAEGLAWRTDGSTIKGIEPRNDTVPVEVGPGGSFELYVEAASNPDIGGDDFQGATPLGSKATAGTEPIYRLRALELVERDDTVWELQQDVWVLRGLMAELPTDGTRGADLLRVLERAADALDPDDVAGTAADARAVLAPALAVPASAAAHRAVAVGHAHIDSAWLWPVRETIRKCARTFSNVLDLMDQDPDFTFACSSAQQYAWIRDRYPSIWARIKQRVAEGRWIPVGGMWVESDTNLPGGEALARQFVAGKRLFLEEFGLDTPEAWLPDSFGYTGALPQIVRAAGSKWFVTQKPSWNETNVIPHTSFHWEGIDGSRVLTHLPPADTYNSDVSAADLHRGERGNKERGVANTSMLLYGFGDGGGGPTREMVAAARRQHDLDGSPRVDLGTPADVFEELERVLPEPAVWSGEMYLEFHRGTYTSQIRTKQGNRRSEHLLREAELWAATAAVRLGTEYPYDELESVWHTVLLQQFHDILPGSSIAWVYENAEAEYARVAQVLEGLIGASTTALASGGAPALAGVGASATAFAGDGGAALDAPRDPGSVGTGGSAEVGTVVRFNASPVTAGGVTALGGSAVSAAEAVPPVRSGDRFVFDTGVVTATVDAEGHVVSFVDHATGRDAIAPGAAAAQYTVFRDTPNQWEAWDIDRAYQRSGTVLSAASVDVDGDALVVTRPFGSSSVTTRYTAVAGQPELHVETEVEWHEKQKLLKLAFPLDVRASVASSEIQFGHIDRPTHQNTSWDMARFETSAHRWVHVAEPGFGVAVANDSTYGHDITRSTRRDGGTTTLVRESLLRAPTFPDPHADQGHHVFRTVLRTGASVLDAADSGYRLNLPVRSVPGSATVEPLVTVSSPQVLVEAVKLAEDRSGDVVVRLYEASGGRATDVGVSFGFDVDAVEAVDLLERPLGSDSGSGSGSGSWLAGEPVVLTLRPFEIVTLRVRRA</sequence>
<dbReference type="InterPro" id="IPR041147">
    <property type="entry name" value="GH38_C"/>
</dbReference>
<dbReference type="FunFam" id="1.20.1270.50:FF:000004">
    <property type="entry name" value="alpha-mannosidase 2C1 isoform X1"/>
    <property type="match status" value="1"/>
</dbReference>
<dbReference type="Gene3D" id="1.20.1270.50">
    <property type="entry name" value="Glycoside hydrolase family 38, central domain"/>
    <property type="match status" value="1"/>
</dbReference>
<dbReference type="GO" id="GO:0004559">
    <property type="term" value="F:alpha-mannosidase activity"/>
    <property type="evidence" value="ECO:0007669"/>
    <property type="project" value="InterPro"/>
</dbReference>
<dbReference type="Pfam" id="PF17677">
    <property type="entry name" value="Glyco_hydro38C2"/>
    <property type="match status" value="1"/>
</dbReference>
<proteinExistence type="inferred from homology"/>
<dbReference type="Pfam" id="PF01074">
    <property type="entry name" value="Glyco_hydro_38N"/>
    <property type="match status" value="1"/>
</dbReference>
<evidence type="ECO:0000313" key="6">
    <source>
        <dbReference type="EMBL" id="KTR48262.1"/>
    </source>
</evidence>
<dbReference type="InterPro" id="IPR037094">
    <property type="entry name" value="Glyco_hydro_38_cen_sf"/>
</dbReference>
<dbReference type="Proteomes" id="UP000072763">
    <property type="component" value="Unassembled WGS sequence"/>
</dbReference>
<feature type="domain" description="Glycoside hydrolase family 38 central" evidence="5">
    <location>
        <begin position="521"/>
        <end position="599"/>
    </location>
</feature>
<reference evidence="6 7" key="1">
    <citation type="journal article" date="2016" name="Front. Microbiol.">
        <title>Genomic Resource of Rice Seed Associated Bacteria.</title>
        <authorList>
            <person name="Midha S."/>
            <person name="Bansal K."/>
            <person name="Sharma S."/>
            <person name="Kumar N."/>
            <person name="Patil P.P."/>
            <person name="Chaudhry V."/>
            <person name="Patil P.B."/>
        </authorList>
    </citation>
    <scope>NUCLEOTIDE SEQUENCE [LARGE SCALE GENOMIC DNA]</scope>
    <source>
        <strain evidence="6 7">NS359</strain>
    </source>
</reference>
<comment type="similarity">
    <text evidence="1">Belongs to the glycosyl hydrolase 38 family.</text>
</comment>
<dbReference type="InterPro" id="IPR011330">
    <property type="entry name" value="Glyco_hydro/deAcase_b/a-brl"/>
</dbReference>
<keyword evidence="4" id="KW-0326">Glycosidase</keyword>
<dbReference type="Gene3D" id="2.70.98.30">
    <property type="entry name" value="Golgi alpha-mannosidase II, domain 4"/>
    <property type="match status" value="1"/>
</dbReference>
<dbReference type="SUPFAM" id="SSF88713">
    <property type="entry name" value="Glycoside hydrolase/deacetylase"/>
    <property type="match status" value="1"/>
</dbReference>
<dbReference type="InterPro" id="IPR011682">
    <property type="entry name" value="Glyco_hydro_38_C"/>
</dbReference>
<evidence type="ECO:0000259" key="5">
    <source>
        <dbReference type="SMART" id="SM00872"/>
    </source>
</evidence>
<dbReference type="RefSeq" id="WP_058750620.1">
    <property type="nucleotide sequence ID" value="NZ_LDRC01000094.1"/>
</dbReference>
<dbReference type="GO" id="GO:0046872">
    <property type="term" value="F:metal ion binding"/>
    <property type="evidence" value="ECO:0007669"/>
    <property type="project" value="UniProtKB-KW"/>
</dbReference>
<keyword evidence="2" id="KW-0479">Metal-binding</keyword>
<dbReference type="GO" id="GO:0009313">
    <property type="term" value="P:oligosaccharide catabolic process"/>
    <property type="evidence" value="ECO:0007669"/>
    <property type="project" value="TreeGrafter"/>
</dbReference>
<evidence type="ECO:0000256" key="4">
    <source>
        <dbReference type="ARBA" id="ARBA00023295"/>
    </source>
</evidence>
<name>A0A147DMY6_9MICO</name>
<gene>
    <name evidence="6" type="ORF">NS359_14675</name>
</gene>
<dbReference type="Gene3D" id="2.60.40.2220">
    <property type="match status" value="1"/>
</dbReference>